<evidence type="ECO:0000313" key="1">
    <source>
        <dbReference type="EMBL" id="KAG7159243.1"/>
    </source>
</evidence>
<sequence length="106" mass="12262">MRTVKRYFKHLVLFPSIIATLQILSFVKQVLTSFASFVIQRKEPHVVRTPEERFRGLEAVGYTFKPNYVDLPVGGGRTLPRVHYVDEVMASFILQTHLKFLLNDTP</sequence>
<keyword evidence="2" id="KW-1185">Reference proteome</keyword>
<evidence type="ECO:0000313" key="2">
    <source>
        <dbReference type="Proteomes" id="UP000747542"/>
    </source>
</evidence>
<organism evidence="1 2">
    <name type="scientific">Homarus americanus</name>
    <name type="common">American lobster</name>
    <dbReference type="NCBI Taxonomy" id="6706"/>
    <lineage>
        <taxon>Eukaryota</taxon>
        <taxon>Metazoa</taxon>
        <taxon>Ecdysozoa</taxon>
        <taxon>Arthropoda</taxon>
        <taxon>Crustacea</taxon>
        <taxon>Multicrustacea</taxon>
        <taxon>Malacostraca</taxon>
        <taxon>Eumalacostraca</taxon>
        <taxon>Eucarida</taxon>
        <taxon>Decapoda</taxon>
        <taxon>Pleocyemata</taxon>
        <taxon>Astacidea</taxon>
        <taxon>Nephropoidea</taxon>
        <taxon>Nephropidae</taxon>
        <taxon>Homarus</taxon>
    </lineage>
</organism>
<protein>
    <submittedName>
        <fullName evidence="1">Putative Haloalkane dehalogenase-like 2</fullName>
    </submittedName>
</protein>
<proteinExistence type="predicted"/>
<feature type="non-terminal residue" evidence="1">
    <location>
        <position position="106"/>
    </location>
</feature>
<comment type="caution">
    <text evidence="1">The sequence shown here is derived from an EMBL/GenBank/DDBJ whole genome shotgun (WGS) entry which is preliminary data.</text>
</comment>
<gene>
    <name evidence="1" type="primary">dhmA-L2</name>
    <name evidence="1" type="ORF">Hamer_G016643</name>
</gene>
<name>A0A8J5JMY2_HOMAM</name>
<dbReference type="Proteomes" id="UP000747542">
    <property type="component" value="Unassembled WGS sequence"/>
</dbReference>
<dbReference type="EMBL" id="JAHLQT010033762">
    <property type="protein sequence ID" value="KAG7159243.1"/>
    <property type="molecule type" value="Genomic_DNA"/>
</dbReference>
<accession>A0A8J5JMY2</accession>
<reference evidence="1" key="1">
    <citation type="journal article" date="2021" name="Sci. Adv.">
        <title>The American lobster genome reveals insights on longevity, neural, and immune adaptations.</title>
        <authorList>
            <person name="Polinski J.M."/>
            <person name="Zimin A.V."/>
            <person name="Clark K.F."/>
            <person name="Kohn A.B."/>
            <person name="Sadowski N."/>
            <person name="Timp W."/>
            <person name="Ptitsyn A."/>
            <person name="Khanna P."/>
            <person name="Romanova D.Y."/>
            <person name="Williams P."/>
            <person name="Greenwood S.J."/>
            <person name="Moroz L.L."/>
            <person name="Walt D.R."/>
            <person name="Bodnar A.G."/>
        </authorList>
    </citation>
    <scope>NUCLEOTIDE SEQUENCE</scope>
    <source>
        <strain evidence="1">GMGI-L3</strain>
    </source>
</reference>
<dbReference type="AlphaFoldDB" id="A0A8J5JMY2"/>